<accession>A0A9D1LYB9</accession>
<dbReference type="GO" id="GO:0009253">
    <property type="term" value="P:peptidoglycan catabolic process"/>
    <property type="evidence" value="ECO:0007669"/>
    <property type="project" value="InterPro"/>
</dbReference>
<evidence type="ECO:0000313" key="4">
    <source>
        <dbReference type="Proteomes" id="UP000824118"/>
    </source>
</evidence>
<reference evidence="3" key="2">
    <citation type="journal article" date="2021" name="PeerJ">
        <title>Extensive microbial diversity within the chicken gut microbiome revealed by metagenomics and culture.</title>
        <authorList>
            <person name="Gilroy R."/>
            <person name="Ravi A."/>
            <person name="Getino M."/>
            <person name="Pursley I."/>
            <person name="Horton D.L."/>
            <person name="Alikhan N.F."/>
            <person name="Baker D."/>
            <person name="Gharbi K."/>
            <person name="Hall N."/>
            <person name="Watson M."/>
            <person name="Adriaenssens E.M."/>
            <person name="Foster-Nyarko E."/>
            <person name="Jarju S."/>
            <person name="Secka A."/>
            <person name="Antonio M."/>
            <person name="Oren A."/>
            <person name="Chaudhuri R.R."/>
            <person name="La Ragione R."/>
            <person name="Hildebrand F."/>
            <person name="Pallen M.J."/>
        </authorList>
    </citation>
    <scope>NUCLEOTIDE SEQUENCE</scope>
    <source>
        <strain evidence="3">ChiGjej1B1-1684</strain>
    </source>
</reference>
<feature type="chain" id="PRO_5039248302" evidence="1">
    <location>
        <begin position="25"/>
        <end position="377"/>
    </location>
</feature>
<dbReference type="Proteomes" id="UP000824118">
    <property type="component" value="Unassembled WGS sequence"/>
</dbReference>
<dbReference type="Gene3D" id="3.40.630.40">
    <property type="entry name" value="Zn-dependent exopeptidases"/>
    <property type="match status" value="1"/>
</dbReference>
<dbReference type="EMBL" id="DVNG01000061">
    <property type="protein sequence ID" value="HIU50222.1"/>
    <property type="molecule type" value="Genomic_DNA"/>
</dbReference>
<protein>
    <submittedName>
        <fullName evidence="3">N-acetylmuramoyl-L-alanine amidase</fullName>
    </submittedName>
</protein>
<dbReference type="AlphaFoldDB" id="A0A9D1LYB9"/>
<feature type="domain" description="MurNAc-LAA" evidence="2">
    <location>
        <begin position="260"/>
        <end position="370"/>
    </location>
</feature>
<feature type="signal peptide" evidence="1">
    <location>
        <begin position="1"/>
        <end position="24"/>
    </location>
</feature>
<gene>
    <name evidence="3" type="ORF">IAD22_04335</name>
</gene>
<proteinExistence type="predicted"/>
<dbReference type="SUPFAM" id="SSF53187">
    <property type="entry name" value="Zn-dependent exopeptidases"/>
    <property type="match status" value="1"/>
</dbReference>
<evidence type="ECO:0000313" key="3">
    <source>
        <dbReference type="EMBL" id="HIU50222.1"/>
    </source>
</evidence>
<dbReference type="InterPro" id="IPR002508">
    <property type="entry name" value="MurNAc-LAA_cat"/>
</dbReference>
<keyword evidence="1" id="KW-0732">Signal</keyword>
<dbReference type="Pfam" id="PF01520">
    <property type="entry name" value="Amidase_3"/>
    <property type="match status" value="1"/>
</dbReference>
<dbReference type="SMART" id="SM00646">
    <property type="entry name" value="Ami_3"/>
    <property type="match status" value="1"/>
</dbReference>
<sequence length="377" mass="42045">MKRVIKICAAVLLSLTMLGWAVSASEISDSDFQVDQSELNFLYEFCSEAFVDDNYYSQEFLSAYQQALDNTKDVLENYSQQQGEEAYWNLYKAFNQACVYTDVPGDLNGDGICDISDCTQLQRCIAGLEPMTPMLALKLGLSGDNPLGVDKVTKLQGFMAGTDTLENSEAFETLKDNVDTRDISLNSIFYESYLSKDEVQPNGIKIYLSPSNQDANIYAIGNTNEMIQCNIIAEAVEEYLLEHGFNVKRAPMNQDMYVTIDESNYWGADLHVPIHTNAFDGSLTGGTLIMIYNFADTENVKAARNILDSLAPITPGSDYPLKQRKDLHELSDIEAMSVYVECEHHDTVEGASFIINNTDKIAEAIAKGICSYYGIEW</sequence>
<evidence type="ECO:0000256" key="1">
    <source>
        <dbReference type="SAM" id="SignalP"/>
    </source>
</evidence>
<reference evidence="3" key="1">
    <citation type="submission" date="2020-10" db="EMBL/GenBank/DDBJ databases">
        <authorList>
            <person name="Gilroy R."/>
        </authorList>
    </citation>
    <scope>NUCLEOTIDE SEQUENCE</scope>
    <source>
        <strain evidence="3">ChiGjej1B1-1684</strain>
    </source>
</reference>
<organism evidence="3 4">
    <name type="scientific">Candidatus Limousia pullorum</name>
    <dbReference type="NCBI Taxonomy" id="2840860"/>
    <lineage>
        <taxon>Bacteria</taxon>
        <taxon>Bacillati</taxon>
        <taxon>Bacillota</taxon>
        <taxon>Clostridia</taxon>
        <taxon>Eubacteriales</taxon>
        <taxon>Oscillospiraceae</taxon>
        <taxon>Oscillospiraceae incertae sedis</taxon>
        <taxon>Candidatus Limousia</taxon>
    </lineage>
</organism>
<name>A0A9D1LYB9_9FIRM</name>
<dbReference type="CDD" id="cd02696">
    <property type="entry name" value="MurNAc-LAA"/>
    <property type="match status" value="1"/>
</dbReference>
<evidence type="ECO:0000259" key="2">
    <source>
        <dbReference type="SMART" id="SM00646"/>
    </source>
</evidence>
<dbReference type="GO" id="GO:0008745">
    <property type="term" value="F:N-acetylmuramoyl-L-alanine amidase activity"/>
    <property type="evidence" value="ECO:0007669"/>
    <property type="project" value="InterPro"/>
</dbReference>
<comment type="caution">
    <text evidence="3">The sequence shown here is derived from an EMBL/GenBank/DDBJ whole genome shotgun (WGS) entry which is preliminary data.</text>
</comment>